<gene>
    <name evidence="2" type="ORF">SAMN06295945_0214</name>
</gene>
<feature type="transmembrane region" description="Helical" evidence="1">
    <location>
        <begin position="204"/>
        <end position="229"/>
    </location>
</feature>
<sequence length="429" mass="46473">MNFTPTELGASIIFAIAVIHTFSTTYFEILAQKYPKHAGLWHLLGEVEIVFGFWAAILMIYIGLLDGLSSAKSFADQRNFTEPLFVFAIMVVAGSKPILYISTQLLKTIAALLQSLLKSRSAPVMYFLTLGLTPLLGSFITEPAAMTLAAFLLRDLVYRHKCSNALLFGTLGVLFVNISVGGTLTNFAAPPVLMVATTWNWSSAFMFANFGLESCIAIFINALGATLLFHRQLVEPKTQTKAETKKDSIPPTVIFVHLAFLVGVVVFAHEPVICMWLLLFFIGYTTAYPTYQSPLILKEALLVGFFLAGLVVLGSLQGWWLQPVLQNMSPTAVFYGSLALTAITDNAALTYLGSLVSGTTPEFKLALVGGAVAGGGLTVIANAPNPAGVAILRNHFPNGSVSTIRLLLWALPPTFVVILAYRLHSFLMP</sequence>
<evidence type="ECO:0000313" key="3">
    <source>
        <dbReference type="Proteomes" id="UP000218069"/>
    </source>
</evidence>
<feature type="transmembrane region" description="Helical" evidence="1">
    <location>
        <begin position="84"/>
        <end position="102"/>
    </location>
</feature>
<feature type="transmembrane region" description="Helical" evidence="1">
    <location>
        <begin position="249"/>
        <end position="267"/>
    </location>
</feature>
<reference evidence="3" key="1">
    <citation type="submission" date="2017-08" db="EMBL/GenBank/DDBJ databases">
        <authorList>
            <person name="Varghese N."/>
            <person name="Submissions S."/>
        </authorList>
    </citation>
    <scope>NUCLEOTIDE SEQUENCE [LARGE SCALE GENOMIC DNA]</scope>
    <source>
        <strain evidence="3">AP-Melu-1000-B4</strain>
    </source>
</reference>
<dbReference type="EMBL" id="OANS01000001">
    <property type="protein sequence ID" value="SNX27896.1"/>
    <property type="molecule type" value="Genomic_DNA"/>
</dbReference>
<dbReference type="AlphaFoldDB" id="A0A240E094"/>
<protein>
    <submittedName>
        <fullName evidence="2">Na+/H+ antiporter</fullName>
    </submittedName>
</protein>
<feature type="transmembrane region" description="Helical" evidence="1">
    <location>
        <begin position="273"/>
        <end position="291"/>
    </location>
</feature>
<feature type="transmembrane region" description="Helical" evidence="1">
    <location>
        <begin position="12"/>
        <end position="31"/>
    </location>
</feature>
<keyword evidence="3" id="KW-1185">Reference proteome</keyword>
<feature type="transmembrane region" description="Helical" evidence="1">
    <location>
        <begin position="300"/>
        <end position="320"/>
    </location>
</feature>
<dbReference type="Proteomes" id="UP000218069">
    <property type="component" value="Unassembled WGS sequence"/>
</dbReference>
<keyword evidence="1" id="KW-1133">Transmembrane helix</keyword>
<dbReference type="OrthoDB" id="248356at2"/>
<dbReference type="InterPro" id="IPR009978">
    <property type="entry name" value="Na_H_antiport_3"/>
</dbReference>
<keyword evidence="1" id="KW-0472">Membrane</keyword>
<proteinExistence type="predicted"/>
<feature type="transmembrane region" description="Helical" evidence="1">
    <location>
        <begin position="135"/>
        <end position="153"/>
    </location>
</feature>
<feature type="transmembrane region" description="Helical" evidence="1">
    <location>
        <begin position="403"/>
        <end position="423"/>
    </location>
</feature>
<feature type="transmembrane region" description="Helical" evidence="1">
    <location>
        <begin position="365"/>
        <end position="383"/>
    </location>
</feature>
<feature type="transmembrane region" description="Helical" evidence="1">
    <location>
        <begin position="43"/>
        <end position="64"/>
    </location>
</feature>
<name>A0A240E094_9BURK</name>
<dbReference type="Pfam" id="PF07399">
    <property type="entry name" value="Na_H_antiport_3"/>
    <property type="match status" value="1"/>
</dbReference>
<dbReference type="RefSeq" id="WP_096672008.1">
    <property type="nucleotide sequence ID" value="NZ_OANS01000001.1"/>
</dbReference>
<feature type="transmembrane region" description="Helical" evidence="1">
    <location>
        <begin position="165"/>
        <end position="184"/>
    </location>
</feature>
<keyword evidence="1" id="KW-0812">Transmembrane</keyword>
<accession>A0A240E094</accession>
<organism evidence="2 3">
    <name type="scientific">Polynucleobacter meluiroseus</name>
    <dbReference type="NCBI Taxonomy" id="1938814"/>
    <lineage>
        <taxon>Bacteria</taxon>
        <taxon>Pseudomonadati</taxon>
        <taxon>Pseudomonadota</taxon>
        <taxon>Betaproteobacteria</taxon>
        <taxon>Burkholderiales</taxon>
        <taxon>Burkholderiaceae</taxon>
        <taxon>Polynucleobacter</taxon>
    </lineage>
</organism>
<feature type="transmembrane region" description="Helical" evidence="1">
    <location>
        <begin position="332"/>
        <end position="353"/>
    </location>
</feature>
<evidence type="ECO:0000256" key="1">
    <source>
        <dbReference type="SAM" id="Phobius"/>
    </source>
</evidence>
<evidence type="ECO:0000313" key="2">
    <source>
        <dbReference type="EMBL" id="SNX27896.1"/>
    </source>
</evidence>